<sequence>MAPVDALANTLDSLSTMSIPQTTTTDSTTQPQHFEQSNSHESVISDSNGDTWLDISSLMTQATKELDVGELLKPSSLTLFDAMTSVEVMDPRLDMGMLTLEDEAEISQWDIDRRLTLANVRWIAEQLFCCEMTWHNSASLLQTLYTCNYFTARDLPPRQPGMEPRDLVLFPLVIATAACCRRVWAEYARENVFAEEDVYFGGVPVEFFDHVTLAQASEMLTDASTYLADASAANVGGEGDAAALLLEMVEIRTLWLRALVYLSADHLSDDPGALDKGSGLLDQLVRQHSEHVAANQGRSNGVGDAAMAPAPVPGCFDRKCMRKYPTLAPVKPRPLLSLAESHTLFAQLIRDLRLITPLVRCQSVERLMRVFAGVAHHQPPPLPFARSLFVSVLAADNRVLLGQPLAAFVKRAVAELSGPRVWALLAHPTSDLLLDANDRVDAFCREAARSLLDWFRALCQNAPRQRRIATKCAASWDALQGDAEQLDIDLFQALRLGKPELAEDPRCNPFWFSSWAYHMKLLLIEAALMGGFRLDVYLAHELPCVLGYAAQVFEAHHAHLVRMAQMLGRDNGGPGPAACASAGAGPAQWTLRAVPEAECRAQISRWTQLVLAQKHLSTALWLVAHALERLGVVRAPWILRHRRVVSPEALETWRRLEAEEAQAVRFALRFRAFSRLNSPTALSFTGWVAMAAQLDECPVGELFSHAVSMLGEALKALNDKCFSTGGNSANGNGSGGASADAGADADADENQDRVGLRLAAERNLGALALIIKMRSPALCVTGAQALAYRNHLLAVVDKPEAEEATAGPEDKDEAAEELTPKSKSKAKRDRKKRSAARQEALLTKQARQWQAAADALPLDPSWACSSDRYAIDWPQFKLWKHEPGN</sequence>
<dbReference type="EMBL" id="JANBPG010001369">
    <property type="protein sequence ID" value="KAJ1890292.1"/>
    <property type="molecule type" value="Genomic_DNA"/>
</dbReference>
<protein>
    <submittedName>
        <fullName evidence="1">N-alpha-acetyltransferase, non-catalitic subunit</fullName>
    </submittedName>
</protein>
<reference evidence="1" key="1">
    <citation type="submission" date="2022-07" db="EMBL/GenBank/DDBJ databases">
        <title>Phylogenomic reconstructions and comparative analyses of Kickxellomycotina fungi.</title>
        <authorList>
            <person name="Reynolds N.K."/>
            <person name="Stajich J.E."/>
            <person name="Barry K."/>
            <person name="Grigoriev I.V."/>
            <person name="Crous P."/>
            <person name="Smith M.E."/>
        </authorList>
    </citation>
    <scope>NUCLEOTIDE SEQUENCE</scope>
    <source>
        <strain evidence="1">Benny 63K</strain>
    </source>
</reference>
<proteinExistence type="predicted"/>
<comment type="caution">
    <text evidence="1">The sequence shown here is derived from an EMBL/GenBank/DDBJ whole genome shotgun (WGS) entry which is preliminary data.</text>
</comment>
<evidence type="ECO:0000313" key="2">
    <source>
        <dbReference type="Proteomes" id="UP001150581"/>
    </source>
</evidence>
<accession>A0ACC1I957</accession>
<name>A0ACC1I957_9FUNG</name>
<keyword evidence="2" id="KW-1185">Reference proteome</keyword>
<dbReference type="Proteomes" id="UP001150581">
    <property type="component" value="Unassembled WGS sequence"/>
</dbReference>
<gene>
    <name evidence="1" type="primary">MAK10_2</name>
    <name evidence="1" type="ORF">LPJ66_007568</name>
</gene>
<organism evidence="1 2">
    <name type="scientific">Kickxella alabastrina</name>
    <dbReference type="NCBI Taxonomy" id="61397"/>
    <lineage>
        <taxon>Eukaryota</taxon>
        <taxon>Fungi</taxon>
        <taxon>Fungi incertae sedis</taxon>
        <taxon>Zoopagomycota</taxon>
        <taxon>Kickxellomycotina</taxon>
        <taxon>Kickxellomycetes</taxon>
        <taxon>Kickxellales</taxon>
        <taxon>Kickxellaceae</taxon>
        <taxon>Kickxella</taxon>
    </lineage>
</organism>
<evidence type="ECO:0000313" key="1">
    <source>
        <dbReference type="EMBL" id="KAJ1890292.1"/>
    </source>
</evidence>